<evidence type="ECO:0000256" key="2">
    <source>
        <dbReference type="ARBA" id="ARBA00022833"/>
    </source>
</evidence>
<dbReference type="PROSITE" id="PS50089">
    <property type="entry name" value="ZF_RING_2"/>
    <property type="match status" value="1"/>
</dbReference>
<keyword evidence="6" id="KW-1185">Reference proteome</keyword>
<dbReference type="OrthoDB" id="1714475at2759"/>
<gene>
    <name evidence="5" type="ORF">B4U80_15086</name>
</gene>
<sequence>MSIWSISNVPFEQIPNLCDAIDQPKDIEKVEADCDVCLDVTDEEMCHLLTCKHWSHESCLVEWLKRKSSCPLCRSNSNV</sequence>
<evidence type="ECO:0000259" key="4">
    <source>
        <dbReference type="PROSITE" id="PS50089"/>
    </source>
</evidence>
<evidence type="ECO:0000313" key="6">
    <source>
        <dbReference type="Proteomes" id="UP000288716"/>
    </source>
</evidence>
<dbReference type="GO" id="GO:0008270">
    <property type="term" value="F:zinc ion binding"/>
    <property type="evidence" value="ECO:0007669"/>
    <property type="project" value="UniProtKB-KW"/>
</dbReference>
<dbReference type="InterPro" id="IPR001841">
    <property type="entry name" value="Znf_RING"/>
</dbReference>
<keyword evidence="1 3" id="KW-0479">Metal-binding</keyword>
<proteinExistence type="predicted"/>
<dbReference type="Pfam" id="PF13639">
    <property type="entry name" value="zf-RING_2"/>
    <property type="match status" value="1"/>
</dbReference>
<dbReference type="InterPro" id="IPR013083">
    <property type="entry name" value="Znf_RING/FYVE/PHD"/>
</dbReference>
<evidence type="ECO:0000256" key="3">
    <source>
        <dbReference type="PROSITE-ProRule" id="PRU00175"/>
    </source>
</evidence>
<keyword evidence="2" id="KW-0862">Zinc</keyword>
<dbReference type="SUPFAM" id="SSF57850">
    <property type="entry name" value="RING/U-box"/>
    <property type="match status" value="1"/>
</dbReference>
<dbReference type="AlphaFoldDB" id="A0A443QB86"/>
<comment type="caution">
    <text evidence="5">The sequence shown here is derived from an EMBL/GenBank/DDBJ whole genome shotgun (WGS) entry which is preliminary data.</text>
</comment>
<reference evidence="5 6" key="1">
    <citation type="journal article" date="2018" name="Gigascience">
        <title>Genomes of trombidid mites reveal novel predicted allergens and laterally-transferred genes associated with secondary metabolism.</title>
        <authorList>
            <person name="Dong X."/>
            <person name="Chaisiri K."/>
            <person name="Xia D."/>
            <person name="Armstrong S.D."/>
            <person name="Fang Y."/>
            <person name="Donnelly M.J."/>
            <person name="Kadowaki T."/>
            <person name="McGarry J.W."/>
            <person name="Darby A.C."/>
            <person name="Makepeace B.L."/>
        </authorList>
    </citation>
    <scope>NUCLEOTIDE SEQUENCE [LARGE SCALE GENOMIC DNA]</scope>
    <source>
        <strain evidence="5">UoL-UT</strain>
    </source>
</reference>
<feature type="domain" description="RING-type" evidence="4">
    <location>
        <begin position="34"/>
        <end position="74"/>
    </location>
</feature>
<keyword evidence="1 3" id="KW-0863">Zinc-finger</keyword>
<dbReference type="Gene3D" id="3.30.40.10">
    <property type="entry name" value="Zinc/RING finger domain, C3HC4 (zinc finger)"/>
    <property type="match status" value="1"/>
</dbReference>
<dbReference type="EMBL" id="NCKV01060395">
    <property type="protein sequence ID" value="RWS00282.1"/>
    <property type="molecule type" value="Genomic_DNA"/>
</dbReference>
<evidence type="ECO:0000313" key="5">
    <source>
        <dbReference type="EMBL" id="RWS00282.1"/>
    </source>
</evidence>
<dbReference type="VEuPathDB" id="VectorBase:LDEU014489"/>
<feature type="non-terminal residue" evidence="5">
    <location>
        <position position="79"/>
    </location>
</feature>
<protein>
    <submittedName>
        <fullName evidence="5">Zinc finger protein 364-like protein</fullName>
    </submittedName>
</protein>
<evidence type="ECO:0000256" key="1">
    <source>
        <dbReference type="ARBA" id="ARBA00022771"/>
    </source>
</evidence>
<name>A0A443QB86_9ACAR</name>
<organism evidence="5 6">
    <name type="scientific">Leptotrombidium deliense</name>
    <dbReference type="NCBI Taxonomy" id="299467"/>
    <lineage>
        <taxon>Eukaryota</taxon>
        <taxon>Metazoa</taxon>
        <taxon>Ecdysozoa</taxon>
        <taxon>Arthropoda</taxon>
        <taxon>Chelicerata</taxon>
        <taxon>Arachnida</taxon>
        <taxon>Acari</taxon>
        <taxon>Acariformes</taxon>
        <taxon>Trombidiformes</taxon>
        <taxon>Prostigmata</taxon>
        <taxon>Anystina</taxon>
        <taxon>Parasitengona</taxon>
        <taxon>Trombiculoidea</taxon>
        <taxon>Trombiculidae</taxon>
        <taxon>Leptotrombidium</taxon>
    </lineage>
</organism>
<dbReference type="Proteomes" id="UP000288716">
    <property type="component" value="Unassembled WGS sequence"/>
</dbReference>
<accession>A0A443QB86</accession>
<dbReference type="SMART" id="SM00184">
    <property type="entry name" value="RING"/>
    <property type="match status" value="1"/>
</dbReference>